<dbReference type="OrthoDB" id="3231855at2759"/>
<feature type="region of interest" description="Disordered" evidence="2">
    <location>
        <begin position="178"/>
        <end position="218"/>
    </location>
</feature>
<dbReference type="SUPFAM" id="SSF160443">
    <property type="entry name" value="SMR domain-like"/>
    <property type="match status" value="1"/>
</dbReference>
<accession>A0A9P5XAU6</accession>
<feature type="chain" id="PRO_5040126899" description="Smr domain-containing protein" evidence="3">
    <location>
        <begin position="19"/>
        <end position="635"/>
    </location>
</feature>
<feature type="coiled-coil region" evidence="1">
    <location>
        <begin position="492"/>
        <end position="545"/>
    </location>
</feature>
<protein>
    <recommendedName>
        <fullName evidence="4">Smr domain-containing protein</fullName>
    </recommendedName>
</protein>
<dbReference type="InterPro" id="IPR036063">
    <property type="entry name" value="Smr_dom_sf"/>
</dbReference>
<feature type="region of interest" description="Disordered" evidence="2">
    <location>
        <begin position="102"/>
        <end position="164"/>
    </location>
</feature>
<feature type="region of interest" description="Disordered" evidence="2">
    <location>
        <begin position="309"/>
        <end position="432"/>
    </location>
</feature>
<evidence type="ECO:0000256" key="2">
    <source>
        <dbReference type="SAM" id="MobiDB-lite"/>
    </source>
</evidence>
<evidence type="ECO:0000256" key="3">
    <source>
        <dbReference type="SAM" id="SignalP"/>
    </source>
</evidence>
<keyword evidence="1" id="KW-0175">Coiled coil</keyword>
<feature type="compositionally biased region" description="Pro residues" evidence="2">
    <location>
        <begin position="205"/>
        <end position="214"/>
    </location>
</feature>
<name>A0A9P5XAU6_9AGAR</name>
<dbReference type="PROSITE" id="PS50828">
    <property type="entry name" value="SMR"/>
    <property type="match status" value="1"/>
</dbReference>
<feature type="compositionally biased region" description="Low complexity" evidence="2">
    <location>
        <begin position="333"/>
        <end position="342"/>
    </location>
</feature>
<feature type="region of interest" description="Disordered" evidence="2">
    <location>
        <begin position="452"/>
        <end position="472"/>
    </location>
</feature>
<dbReference type="AlphaFoldDB" id="A0A9P5XAU6"/>
<dbReference type="InterPro" id="IPR002625">
    <property type="entry name" value="Smr_dom"/>
</dbReference>
<evidence type="ECO:0000313" key="6">
    <source>
        <dbReference type="Proteomes" id="UP000807342"/>
    </source>
</evidence>
<feature type="domain" description="Smr" evidence="4">
    <location>
        <begin position="563"/>
        <end position="635"/>
    </location>
</feature>
<sequence length="635" mass="69052">MDVALSLATGLGLRVCLALVASPADFIASTALGIWEGIFIHQLSFHPRSSEPSSPLDHYLAFGLRLVFDLLISKSWTRVAMVGTWATVGTAISESTFPSLLTSNSPSGDIHKSASRREREREKRRQQSRSAPSHVPSHVRVYQAPESSPPSLSAPEPGPQTSTPAQLTIQVDTDAGLPAGQRIASPSFQPPSPPSFFLHADGEPSPFPDSPSSPKPTVIISQIPVRPDSALAFYQEGEREAPSEPNGPSHSPHLPTPPDSTIRERTMDSRVDRLSTIDEITSRSEHISEDIEQGEVEGEENYILISHGGGTPLPIPNPTSHYIRADDGTPIQSLAPSTAPSSIPLPIPPVPYRPGTPSDDEDPLRTPGQRVYDVGPDSDSDELRTPPGSRTPSRHILHGTGATTPRGGESSTARPGLSPLWDSQSLAQDPAPGTSITSYAILQPPVQPIPLGPLLDSVQGEPETIRPISPSITSNAESILSTRIPPELLERAEDLRKKAIEHGRELDRLRGELNMAQREGRARDALFLREDIRKAEDKIKRLHKRAARRYFAGRNNLQKPGTIDVHGLKPGEALDITEQEFRELLRNGQSTLKVIVGKGLHSKGGIPVVKNYLMTELQRYVICLVQSQVIRVTWS</sequence>
<feature type="compositionally biased region" description="Basic and acidic residues" evidence="2">
    <location>
        <begin position="109"/>
        <end position="125"/>
    </location>
</feature>
<evidence type="ECO:0000259" key="4">
    <source>
        <dbReference type="PROSITE" id="PS50828"/>
    </source>
</evidence>
<feature type="compositionally biased region" description="Low complexity" evidence="2">
    <location>
        <begin position="144"/>
        <end position="155"/>
    </location>
</feature>
<feature type="signal peptide" evidence="3">
    <location>
        <begin position="1"/>
        <end position="18"/>
    </location>
</feature>
<dbReference type="InterPro" id="IPR053020">
    <property type="entry name" value="Smr_domain_protein"/>
</dbReference>
<organism evidence="5 6">
    <name type="scientific">Macrolepiota fuliginosa MF-IS2</name>
    <dbReference type="NCBI Taxonomy" id="1400762"/>
    <lineage>
        <taxon>Eukaryota</taxon>
        <taxon>Fungi</taxon>
        <taxon>Dikarya</taxon>
        <taxon>Basidiomycota</taxon>
        <taxon>Agaricomycotina</taxon>
        <taxon>Agaricomycetes</taxon>
        <taxon>Agaricomycetidae</taxon>
        <taxon>Agaricales</taxon>
        <taxon>Agaricineae</taxon>
        <taxon>Agaricaceae</taxon>
        <taxon>Macrolepiota</taxon>
    </lineage>
</organism>
<keyword evidence="3" id="KW-0732">Signal</keyword>
<dbReference type="Pfam" id="PF01713">
    <property type="entry name" value="Smr"/>
    <property type="match status" value="1"/>
</dbReference>
<keyword evidence="6" id="KW-1185">Reference proteome</keyword>
<dbReference type="PANTHER" id="PTHR47417">
    <property type="entry name" value="SMR DOMAIN-CONTAINING PROTEIN YPL199C"/>
    <property type="match status" value="1"/>
</dbReference>
<dbReference type="SMART" id="SM00463">
    <property type="entry name" value="SMR"/>
    <property type="match status" value="1"/>
</dbReference>
<comment type="caution">
    <text evidence="5">The sequence shown here is derived from an EMBL/GenBank/DDBJ whole genome shotgun (WGS) entry which is preliminary data.</text>
</comment>
<evidence type="ECO:0000313" key="5">
    <source>
        <dbReference type="EMBL" id="KAF9447947.1"/>
    </source>
</evidence>
<feature type="region of interest" description="Disordered" evidence="2">
    <location>
        <begin position="237"/>
        <end position="269"/>
    </location>
</feature>
<feature type="compositionally biased region" description="Pro residues" evidence="2">
    <location>
        <begin position="343"/>
        <end position="354"/>
    </location>
</feature>
<reference evidence="5" key="1">
    <citation type="submission" date="2020-11" db="EMBL/GenBank/DDBJ databases">
        <authorList>
            <consortium name="DOE Joint Genome Institute"/>
            <person name="Ahrendt S."/>
            <person name="Riley R."/>
            <person name="Andreopoulos W."/>
            <person name="Labutti K."/>
            <person name="Pangilinan J."/>
            <person name="Ruiz-Duenas F.J."/>
            <person name="Barrasa J.M."/>
            <person name="Sanchez-Garcia M."/>
            <person name="Camarero S."/>
            <person name="Miyauchi S."/>
            <person name="Serrano A."/>
            <person name="Linde D."/>
            <person name="Babiker R."/>
            <person name="Drula E."/>
            <person name="Ayuso-Fernandez I."/>
            <person name="Pacheco R."/>
            <person name="Padilla G."/>
            <person name="Ferreira P."/>
            <person name="Barriuso J."/>
            <person name="Kellner H."/>
            <person name="Castanera R."/>
            <person name="Alfaro M."/>
            <person name="Ramirez L."/>
            <person name="Pisabarro A.G."/>
            <person name="Kuo A."/>
            <person name="Tritt A."/>
            <person name="Lipzen A."/>
            <person name="He G."/>
            <person name="Yan M."/>
            <person name="Ng V."/>
            <person name="Cullen D."/>
            <person name="Martin F."/>
            <person name="Rosso M.-N."/>
            <person name="Henrissat B."/>
            <person name="Hibbett D."/>
            <person name="Martinez A.T."/>
            <person name="Grigoriev I.V."/>
        </authorList>
    </citation>
    <scope>NUCLEOTIDE SEQUENCE</scope>
    <source>
        <strain evidence="5">MF-IS2</strain>
    </source>
</reference>
<gene>
    <name evidence="5" type="ORF">P691DRAFT_76603</name>
</gene>
<dbReference type="PANTHER" id="PTHR47417:SF1">
    <property type="entry name" value="SMR DOMAIN-CONTAINING PROTEIN YPL199C"/>
    <property type="match status" value="1"/>
</dbReference>
<dbReference type="EMBL" id="MU151179">
    <property type="protein sequence ID" value="KAF9447947.1"/>
    <property type="molecule type" value="Genomic_DNA"/>
</dbReference>
<evidence type="ECO:0000256" key="1">
    <source>
        <dbReference type="SAM" id="Coils"/>
    </source>
</evidence>
<dbReference type="Gene3D" id="3.30.1370.110">
    <property type="match status" value="1"/>
</dbReference>
<dbReference type="Proteomes" id="UP000807342">
    <property type="component" value="Unassembled WGS sequence"/>
</dbReference>
<proteinExistence type="predicted"/>